<evidence type="ECO:0000313" key="2">
    <source>
        <dbReference type="Proteomes" id="UP001476247"/>
    </source>
</evidence>
<keyword evidence="2" id="KW-1185">Reference proteome</keyword>
<dbReference type="Gene3D" id="3.30.420.10">
    <property type="entry name" value="Ribonuclease H-like superfamily/Ribonuclease H"/>
    <property type="match status" value="1"/>
</dbReference>
<name>A0ABP9Y5P5_9FUNG</name>
<protein>
    <recommendedName>
        <fullName evidence="3">Transposase</fullName>
    </recommendedName>
</protein>
<comment type="caution">
    <text evidence="1">The sequence shown here is derived from an EMBL/GenBank/DDBJ whole genome shotgun (WGS) entry which is preliminary data.</text>
</comment>
<proteinExistence type="predicted"/>
<evidence type="ECO:0008006" key="3">
    <source>
        <dbReference type="Google" id="ProtNLM"/>
    </source>
</evidence>
<organism evidence="1 2">
    <name type="scientific">Helicostylum pulchrum</name>
    <dbReference type="NCBI Taxonomy" id="562976"/>
    <lineage>
        <taxon>Eukaryota</taxon>
        <taxon>Fungi</taxon>
        <taxon>Fungi incertae sedis</taxon>
        <taxon>Mucoromycota</taxon>
        <taxon>Mucoromycotina</taxon>
        <taxon>Mucoromycetes</taxon>
        <taxon>Mucorales</taxon>
        <taxon>Mucorineae</taxon>
        <taxon>Mucoraceae</taxon>
        <taxon>Helicostylum</taxon>
    </lineage>
</organism>
<accession>A0ABP9Y5P5</accession>
<sequence length="206" mass="23911">MDFIYENGNGNIRDENGDEAMEVDEEMYPIEEVTNVIEREERSGKAVGRPPILVEEHEKSLHELIDEKLSLVISGVMDEITTKFSGLTISKSVLYKHTTEKCRIILKRAHFHSVERSSLDKNEERHDWVQRWLRTDMDYTSNCIFIDESAFHINMKRSFAWSRKGERAVAVVLKTRAKTTTTPGAVSPKGTINMYKRTWVQKTFKK</sequence>
<dbReference type="EMBL" id="BAABUJ010000022">
    <property type="protein sequence ID" value="GAA5802305.1"/>
    <property type="molecule type" value="Genomic_DNA"/>
</dbReference>
<gene>
    <name evidence="1" type="ORF">HPULCUR_007769</name>
</gene>
<dbReference type="Proteomes" id="UP001476247">
    <property type="component" value="Unassembled WGS sequence"/>
</dbReference>
<dbReference type="InterPro" id="IPR036397">
    <property type="entry name" value="RNaseH_sf"/>
</dbReference>
<evidence type="ECO:0000313" key="1">
    <source>
        <dbReference type="EMBL" id="GAA5802305.1"/>
    </source>
</evidence>
<reference evidence="1 2" key="1">
    <citation type="submission" date="2024-04" db="EMBL/GenBank/DDBJ databases">
        <title>genome sequences of Mucor flavus KT1a and Helicostylum pulchrum KT1b strains isolation_sourced from the surface of a dry-aged beef.</title>
        <authorList>
            <person name="Toyotome T."/>
            <person name="Hosono M."/>
            <person name="Torimaru M."/>
            <person name="Fukuda K."/>
            <person name="Mikami N."/>
        </authorList>
    </citation>
    <scope>NUCLEOTIDE SEQUENCE [LARGE SCALE GENOMIC DNA]</scope>
    <source>
        <strain evidence="1 2">KT1b</strain>
    </source>
</reference>